<dbReference type="InterPro" id="IPR051533">
    <property type="entry name" value="WaaL-like"/>
</dbReference>
<evidence type="ECO:0000259" key="6">
    <source>
        <dbReference type="Pfam" id="PF04932"/>
    </source>
</evidence>
<feature type="transmembrane region" description="Helical" evidence="5">
    <location>
        <begin position="12"/>
        <end position="42"/>
    </location>
</feature>
<accession>A0A0R2HFP2</accession>
<feature type="transmembrane region" description="Helical" evidence="5">
    <location>
        <begin position="350"/>
        <end position="366"/>
    </location>
</feature>
<dbReference type="RefSeq" id="WP_031589061.1">
    <property type="nucleotide sequence ID" value="NZ_JNKN01000009.1"/>
</dbReference>
<feature type="transmembrane region" description="Helical" evidence="5">
    <location>
        <begin position="247"/>
        <end position="268"/>
    </location>
</feature>
<dbReference type="PANTHER" id="PTHR37422:SF17">
    <property type="entry name" value="O-ANTIGEN LIGASE"/>
    <property type="match status" value="1"/>
</dbReference>
<dbReference type="AlphaFoldDB" id="A0A0R2HFP2"/>
<feature type="domain" description="O-antigen ligase-related" evidence="6">
    <location>
        <begin position="206"/>
        <end position="326"/>
    </location>
</feature>
<name>A0A0R2HFP2_9FIRM</name>
<evidence type="ECO:0000256" key="4">
    <source>
        <dbReference type="ARBA" id="ARBA00023136"/>
    </source>
</evidence>
<gene>
    <name evidence="7" type="ORF">IV49_GL002086</name>
</gene>
<feature type="transmembrane region" description="Helical" evidence="5">
    <location>
        <begin position="203"/>
        <end position="235"/>
    </location>
</feature>
<dbReference type="PANTHER" id="PTHR37422">
    <property type="entry name" value="TEICHURONIC ACID BIOSYNTHESIS PROTEIN TUAE"/>
    <property type="match status" value="1"/>
</dbReference>
<reference evidence="7 8" key="1">
    <citation type="journal article" date="2015" name="Genome Announc.">
        <title>Expanding the biotechnology potential of lactobacilli through comparative genomics of 213 strains and associated genera.</title>
        <authorList>
            <person name="Sun Z."/>
            <person name="Harris H.M."/>
            <person name="McCann A."/>
            <person name="Guo C."/>
            <person name="Argimon S."/>
            <person name="Zhang W."/>
            <person name="Yang X."/>
            <person name="Jeffery I.B."/>
            <person name="Cooney J.C."/>
            <person name="Kagawa T.F."/>
            <person name="Liu W."/>
            <person name="Song Y."/>
            <person name="Salvetti E."/>
            <person name="Wrobel A."/>
            <person name="Rasinkangas P."/>
            <person name="Parkhill J."/>
            <person name="Rea M.C."/>
            <person name="O'Sullivan O."/>
            <person name="Ritari J."/>
            <person name="Douillard F.P."/>
            <person name="Paul Ross R."/>
            <person name="Yang R."/>
            <person name="Briner A.E."/>
            <person name="Felis G.E."/>
            <person name="de Vos W.M."/>
            <person name="Barrangou R."/>
            <person name="Klaenhammer T.R."/>
            <person name="Caufield P.W."/>
            <person name="Cui Y."/>
            <person name="Zhang H."/>
            <person name="O'Toole P.W."/>
        </authorList>
    </citation>
    <scope>NUCLEOTIDE SEQUENCE [LARGE SCALE GENOMIC DNA]</scope>
    <source>
        <strain evidence="7 8">DSM 20405</strain>
    </source>
</reference>
<evidence type="ECO:0000313" key="7">
    <source>
        <dbReference type="EMBL" id="KRN50438.1"/>
    </source>
</evidence>
<sequence>MNKLEKFNVFSITLLLTITQLLFNSKYIPIVCMLLLILCFALNYKNNKAKINKALFCFIIIGSIISILLPLYNPLFIKNISSTLLVWGTIILLFLIISTQEKKEEIFLKVFKNFSYITIFLILYGLIVYYFGNKSMSYDPISKSYVQELYIGGIRLIQSAVGDPKYGFLVGSLTGNANTLSSMSMFSLTYFLILDDSKKSKRLFKLIICIFGLIISGSRMGFILLLFILIFNFILKKIDFTNKKNALGLFFGFILIVFILSINFNNIFSSVDLNGRNTMWEIGKNNIQLIGHGINSDNIFLNNYLNFNTSMHNSYISLLVNYGIILSSFVILFFSITLINSIRCCHIHNINRFIVIVYMSLLIIGLSESVFFIFGFYNSILFYILDYYYLNIRRLK</sequence>
<evidence type="ECO:0000256" key="3">
    <source>
        <dbReference type="ARBA" id="ARBA00022989"/>
    </source>
</evidence>
<dbReference type="Proteomes" id="UP000051841">
    <property type="component" value="Unassembled WGS sequence"/>
</dbReference>
<protein>
    <recommendedName>
        <fullName evidence="6">O-antigen ligase-related domain-containing protein</fullName>
    </recommendedName>
</protein>
<keyword evidence="8" id="KW-1185">Reference proteome</keyword>
<evidence type="ECO:0000256" key="5">
    <source>
        <dbReference type="SAM" id="Phobius"/>
    </source>
</evidence>
<dbReference type="PATRIC" id="fig|1410657.5.peg.2155"/>
<dbReference type="InterPro" id="IPR007016">
    <property type="entry name" value="O-antigen_ligase-rel_domated"/>
</dbReference>
<comment type="caution">
    <text evidence="7">The sequence shown here is derived from an EMBL/GenBank/DDBJ whole genome shotgun (WGS) entry which is preliminary data.</text>
</comment>
<organism evidence="7 8">
    <name type="scientific">Kandleria vitulina DSM 20405</name>
    <dbReference type="NCBI Taxonomy" id="1410657"/>
    <lineage>
        <taxon>Bacteria</taxon>
        <taxon>Bacillati</taxon>
        <taxon>Bacillota</taxon>
        <taxon>Erysipelotrichia</taxon>
        <taxon>Erysipelotrichales</taxon>
        <taxon>Coprobacillaceae</taxon>
        <taxon>Kandleria</taxon>
    </lineage>
</organism>
<evidence type="ECO:0000313" key="8">
    <source>
        <dbReference type="Proteomes" id="UP000051841"/>
    </source>
</evidence>
<dbReference type="EMBL" id="JQBL01000009">
    <property type="protein sequence ID" value="KRN50438.1"/>
    <property type="molecule type" value="Genomic_DNA"/>
</dbReference>
<feature type="transmembrane region" description="Helical" evidence="5">
    <location>
        <begin position="79"/>
        <end position="98"/>
    </location>
</feature>
<comment type="subcellular location">
    <subcellularLocation>
        <location evidence="1">Membrane</location>
        <topology evidence="1">Multi-pass membrane protein</topology>
    </subcellularLocation>
</comment>
<keyword evidence="3 5" id="KW-1133">Transmembrane helix</keyword>
<keyword evidence="2 5" id="KW-0812">Transmembrane</keyword>
<evidence type="ECO:0000256" key="2">
    <source>
        <dbReference type="ARBA" id="ARBA00022692"/>
    </source>
</evidence>
<evidence type="ECO:0000256" key="1">
    <source>
        <dbReference type="ARBA" id="ARBA00004141"/>
    </source>
</evidence>
<feature type="transmembrane region" description="Helical" evidence="5">
    <location>
        <begin position="54"/>
        <end position="73"/>
    </location>
</feature>
<feature type="transmembrane region" description="Helical" evidence="5">
    <location>
        <begin position="315"/>
        <end position="338"/>
    </location>
</feature>
<feature type="transmembrane region" description="Helical" evidence="5">
    <location>
        <begin position="110"/>
        <end position="132"/>
    </location>
</feature>
<keyword evidence="4 5" id="KW-0472">Membrane</keyword>
<dbReference type="Pfam" id="PF04932">
    <property type="entry name" value="Wzy_C"/>
    <property type="match status" value="1"/>
</dbReference>
<proteinExistence type="predicted"/>
<dbReference type="GO" id="GO:0016020">
    <property type="term" value="C:membrane"/>
    <property type="evidence" value="ECO:0007669"/>
    <property type="project" value="UniProtKB-SubCell"/>
</dbReference>